<dbReference type="NCBIfam" id="TIGR00350">
    <property type="entry name" value="lytR_cpsA_psr"/>
    <property type="match status" value="1"/>
</dbReference>
<dbReference type="Proteomes" id="UP000007842">
    <property type="component" value="Chromosome"/>
</dbReference>
<feature type="domain" description="Cell envelope-related transcriptional attenuator" evidence="4">
    <location>
        <begin position="184"/>
        <end position="348"/>
    </location>
</feature>
<feature type="region of interest" description="Disordered" evidence="2">
    <location>
        <begin position="437"/>
        <end position="460"/>
    </location>
</feature>
<keyword evidence="7" id="KW-1185">Reference proteome</keyword>
<evidence type="ECO:0000256" key="2">
    <source>
        <dbReference type="SAM" id="MobiDB-lite"/>
    </source>
</evidence>
<dbReference type="KEGG" id="scy:SCATT_20300"/>
<accession>G8WWJ4</accession>
<sequence length="582" mass="59524">MDTQGPGHTGPEDAGTDPADQWVLDPETGRYELRLDAAGGGGRAGDSIASRPTVHGTGVSAVGSDGDGSGGARSGGRRAARGGRGRAAGSGGGRRKARGRAAGGSRKRKVLGWSAGALGFVLVVGSVGAYLLYQHFNSNISTVDVGDAGSGGPTSDGPLNILVIGTDSRVGLGRKYGDEGSVGHADTTILFHVAKDRSNATALSIPRDLITDVPDCPTRQSDGSVKVIPGQRGVRFNTSLGQDGRDPGCTMRTVKKLTGIDVDHFMMANFNAVKDLSTAVGGVDVCVGKDIDDKGGSGLKLTRGHHVVAGEQALAFVRTRHSVGNGGDLDRIKLQQQFLGSLIRKMKSSGTLTSPTKLYRLADVATKALTVDTGIGTVKKLGNLAQDLSSVNPKDITFATVPVVDNPAETVHATVVLNQTSAGDLFAMVRADNPLGGAKKRQQTAAGHTADPRQGPKADPAQVRVNVLNGSGLLGAAQDTVAWLQNSQGIVRSSNGGNAAAGSPRTTLVYAAGQADQARRLAEVMGLPAAALEQSPAGTASAPMTLTLGKDFTAPGQPLTAPTKAPADVQHVKASDQNLCAK</sequence>
<comment type="similarity">
    <text evidence="1">Belongs to the LytR/CpsA/Psr (LCP) family.</text>
</comment>
<evidence type="ECO:0000313" key="6">
    <source>
        <dbReference type="EMBL" id="AEW94401.1"/>
    </source>
</evidence>
<dbReference type="AlphaFoldDB" id="F8JVC3"/>
<dbReference type="RefSeq" id="WP_014142796.1">
    <property type="nucleotide sequence ID" value="NC_016111.1"/>
</dbReference>
<proteinExistence type="inferred from homology"/>
<dbReference type="HOGENOM" id="CLU_016455_0_0_11"/>
<evidence type="ECO:0000256" key="3">
    <source>
        <dbReference type="SAM" id="Phobius"/>
    </source>
</evidence>
<feature type="transmembrane region" description="Helical" evidence="3">
    <location>
        <begin position="110"/>
        <end position="133"/>
    </location>
</feature>
<gene>
    <name evidence="6" type="ordered locus">SCATT_20300</name>
</gene>
<feature type="region of interest" description="Disordered" evidence="2">
    <location>
        <begin position="534"/>
        <end position="582"/>
    </location>
</feature>
<dbReference type="Gene3D" id="3.40.630.190">
    <property type="entry name" value="LCP protein"/>
    <property type="match status" value="1"/>
</dbReference>
<dbReference type="Pfam" id="PF03816">
    <property type="entry name" value="LytR_cpsA_psr"/>
    <property type="match status" value="1"/>
</dbReference>
<dbReference type="Pfam" id="PF13399">
    <property type="entry name" value="LytR_C"/>
    <property type="match status" value="1"/>
</dbReference>
<evidence type="ECO:0000259" key="5">
    <source>
        <dbReference type="Pfam" id="PF13399"/>
    </source>
</evidence>
<dbReference type="OrthoDB" id="9782542at2"/>
<protein>
    <submittedName>
        <fullName evidence="6">Cell envelope-related transcriptional attenuator</fullName>
    </submittedName>
</protein>
<organism evidence="6 7">
    <name type="scientific">Streptantibioticus cattleyicolor (strain ATCC 35852 / DSM 46488 / JCM 4925 / NBRC 14057 / NRRL 8057)</name>
    <name type="common">Streptomyces cattleya</name>
    <dbReference type="NCBI Taxonomy" id="1003195"/>
    <lineage>
        <taxon>Bacteria</taxon>
        <taxon>Bacillati</taxon>
        <taxon>Actinomycetota</taxon>
        <taxon>Actinomycetes</taxon>
        <taxon>Kitasatosporales</taxon>
        <taxon>Streptomycetaceae</taxon>
        <taxon>Streptantibioticus</taxon>
    </lineage>
</organism>
<dbReference type="Gene3D" id="3.30.70.2390">
    <property type="match status" value="1"/>
</dbReference>
<dbReference type="PANTHER" id="PTHR33392:SF6">
    <property type="entry name" value="POLYISOPRENYL-TEICHOIC ACID--PEPTIDOGLYCAN TEICHOIC ACID TRANSFERASE TAGU"/>
    <property type="match status" value="1"/>
</dbReference>
<dbReference type="PANTHER" id="PTHR33392">
    <property type="entry name" value="POLYISOPRENYL-TEICHOIC ACID--PEPTIDOGLYCAN TEICHOIC ACID TRANSFERASE TAGU"/>
    <property type="match status" value="1"/>
</dbReference>
<feature type="compositionally biased region" description="Gly residues" evidence="2">
    <location>
        <begin position="65"/>
        <end position="74"/>
    </location>
</feature>
<accession>F8JVC3</accession>
<reference evidence="7" key="1">
    <citation type="submission" date="2011-12" db="EMBL/GenBank/DDBJ databases">
        <title>Complete genome sequence of Streptomyces cattleya strain DSM 46488.</title>
        <authorList>
            <person name="Ou H.-Y."/>
            <person name="Li P."/>
            <person name="Zhao C."/>
            <person name="O'Hagan D."/>
            <person name="Deng Z."/>
        </authorList>
    </citation>
    <scope>NUCLEOTIDE SEQUENCE [LARGE SCALE GENOMIC DNA]</scope>
    <source>
        <strain evidence="7">ATCC 35852 / DSM 46488 / JCM 4925 / NBRC 14057 / NRRL 8057</strain>
    </source>
</reference>
<keyword evidence="3" id="KW-0472">Membrane</keyword>
<evidence type="ECO:0000259" key="4">
    <source>
        <dbReference type="Pfam" id="PF03816"/>
    </source>
</evidence>
<dbReference type="eggNOG" id="COG1316">
    <property type="taxonomic scope" value="Bacteria"/>
</dbReference>
<dbReference type="InterPro" id="IPR004474">
    <property type="entry name" value="LytR_CpsA_psr"/>
</dbReference>
<name>F8JVC3_STREN</name>
<feature type="compositionally biased region" description="Basic residues" evidence="2">
    <location>
        <begin position="93"/>
        <end position="105"/>
    </location>
</feature>
<keyword evidence="3" id="KW-1133">Transmembrane helix</keyword>
<feature type="compositionally biased region" description="Basic residues" evidence="2">
    <location>
        <begin position="75"/>
        <end position="84"/>
    </location>
</feature>
<dbReference type="InterPro" id="IPR027381">
    <property type="entry name" value="LytR/CpsA/Psr_C"/>
</dbReference>
<dbReference type="STRING" id="1003195.SCATT_20300"/>
<evidence type="ECO:0000313" key="7">
    <source>
        <dbReference type="Proteomes" id="UP000007842"/>
    </source>
</evidence>
<feature type="region of interest" description="Disordered" evidence="2">
    <location>
        <begin position="1"/>
        <end position="105"/>
    </location>
</feature>
<feature type="domain" description="LytR/CpsA/Psr regulator C-terminal" evidence="5">
    <location>
        <begin position="462"/>
        <end position="552"/>
    </location>
</feature>
<keyword evidence="3" id="KW-0812">Transmembrane</keyword>
<dbReference type="PATRIC" id="fig|1003195.11.peg.3566"/>
<evidence type="ECO:0000256" key="1">
    <source>
        <dbReference type="ARBA" id="ARBA00006068"/>
    </source>
</evidence>
<dbReference type="KEGG" id="sct:SCAT_2049"/>
<dbReference type="InterPro" id="IPR050922">
    <property type="entry name" value="LytR/CpsA/Psr_CW_biosynth"/>
</dbReference>
<dbReference type="EMBL" id="CP003219">
    <property type="protein sequence ID" value="AEW94401.1"/>
    <property type="molecule type" value="Genomic_DNA"/>
</dbReference>